<feature type="chain" id="PRO_5047325470" evidence="2">
    <location>
        <begin position="27"/>
        <end position="372"/>
    </location>
</feature>
<evidence type="ECO:0000256" key="1">
    <source>
        <dbReference type="ARBA" id="ARBA00022764"/>
    </source>
</evidence>
<dbReference type="EMBL" id="BMXE01000007">
    <property type="protein sequence ID" value="GHB43684.1"/>
    <property type="molecule type" value="Genomic_DNA"/>
</dbReference>
<keyword evidence="2" id="KW-0732">Signal</keyword>
<dbReference type="SUPFAM" id="SSF53850">
    <property type="entry name" value="Periplasmic binding protein-like II"/>
    <property type="match status" value="1"/>
</dbReference>
<accession>A0ABQ3EK21</accession>
<sequence length="372" mass="40886">MGGKSLLKRLLLTAAALTVGTTAGFANDLSGMSWDQIVSQAKEEGKVTWYVWHLKDDLRRAIQSFEEEYGIDVVIPEGTDTGNNEKLLAERNRETGDIDVFAASSDAFQTLDASALFSPLTMLPEDDGRVSEFGGLDGGDYIRAYWGNQTGIAYDPAQVDETALPQTPEEIAQYWDAYPNKFGFNYQNGGSGPSFYQNVLRVISGKDFSNGEVTDEKVSALQSGFDFFNEHAENYLITTSNSDSITRISDGELAMAPAWEDHLSGLQKRGQVRKDIKFYIPEMGMNGGGNGVAIPRNAENPAAAAVFINWLTSPETQTAFNRDFGTAPMNEAADDSFALVPAAQRKFRAEWAAQPFQNKVADLFIDNVIFER</sequence>
<dbReference type="InterPro" id="IPR006059">
    <property type="entry name" value="SBP"/>
</dbReference>
<gene>
    <name evidence="3" type="ORF">GCM10007094_36380</name>
</gene>
<evidence type="ECO:0000313" key="3">
    <source>
        <dbReference type="EMBL" id="GHB43684.1"/>
    </source>
</evidence>
<reference evidence="4" key="1">
    <citation type="journal article" date="2019" name="Int. J. Syst. Evol. Microbiol.">
        <title>The Global Catalogue of Microorganisms (GCM) 10K type strain sequencing project: providing services to taxonomists for standard genome sequencing and annotation.</title>
        <authorList>
            <consortium name="The Broad Institute Genomics Platform"/>
            <consortium name="The Broad Institute Genome Sequencing Center for Infectious Disease"/>
            <person name="Wu L."/>
            <person name="Ma J."/>
        </authorList>
    </citation>
    <scope>NUCLEOTIDE SEQUENCE [LARGE SCALE GENOMIC DNA]</scope>
    <source>
        <strain evidence="4">KCTC 12861</strain>
    </source>
</reference>
<dbReference type="Gene3D" id="3.40.190.10">
    <property type="entry name" value="Periplasmic binding protein-like II"/>
    <property type="match status" value="2"/>
</dbReference>
<comment type="caution">
    <text evidence="3">The sequence shown here is derived from an EMBL/GenBank/DDBJ whole genome shotgun (WGS) entry which is preliminary data.</text>
</comment>
<proteinExistence type="predicted"/>
<dbReference type="PANTHER" id="PTHR42779">
    <property type="entry name" value="PROTEIN YNJB"/>
    <property type="match status" value="1"/>
</dbReference>
<dbReference type="PANTHER" id="PTHR42779:SF1">
    <property type="entry name" value="PROTEIN YNJB"/>
    <property type="match status" value="1"/>
</dbReference>
<keyword evidence="4" id="KW-1185">Reference proteome</keyword>
<name>A0ABQ3EK21_9HYPH</name>
<keyword evidence="1" id="KW-0574">Periplasm</keyword>
<dbReference type="Pfam" id="PF13416">
    <property type="entry name" value="SBP_bac_8"/>
    <property type="match status" value="1"/>
</dbReference>
<feature type="signal peptide" evidence="2">
    <location>
        <begin position="1"/>
        <end position="26"/>
    </location>
</feature>
<dbReference type="Proteomes" id="UP000637980">
    <property type="component" value="Unassembled WGS sequence"/>
</dbReference>
<protein>
    <submittedName>
        <fullName evidence="3">LysR family transcriptional regulator</fullName>
    </submittedName>
</protein>
<organism evidence="3 4">
    <name type="scientific">Pseudovibrio japonicus</name>
    <dbReference type="NCBI Taxonomy" id="366534"/>
    <lineage>
        <taxon>Bacteria</taxon>
        <taxon>Pseudomonadati</taxon>
        <taxon>Pseudomonadota</taxon>
        <taxon>Alphaproteobacteria</taxon>
        <taxon>Hyphomicrobiales</taxon>
        <taxon>Stappiaceae</taxon>
        <taxon>Pseudovibrio</taxon>
    </lineage>
</organism>
<evidence type="ECO:0000313" key="4">
    <source>
        <dbReference type="Proteomes" id="UP000637980"/>
    </source>
</evidence>
<evidence type="ECO:0000256" key="2">
    <source>
        <dbReference type="SAM" id="SignalP"/>
    </source>
</evidence>